<dbReference type="PANTHER" id="PTHR33221:SF15">
    <property type="entry name" value="HTH-TYPE TRANSCRIPTIONAL REGULATOR YWGB-RELATED"/>
    <property type="match status" value="1"/>
</dbReference>
<dbReference type="RefSeq" id="WP_084394704.1">
    <property type="nucleotide sequence ID" value="NZ_BMKF01000001.1"/>
</dbReference>
<dbReference type="PROSITE" id="PS01332">
    <property type="entry name" value="HTH_RRF2_1"/>
    <property type="match status" value="1"/>
</dbReference>
<proteinExistence type="predicted"/>
<dbReference type="SUPFAM" id="SSF46785">
    <property type="entry name" value="Winged helix' DNA-binding domain"/>
    <property type="match status" value="1"/>
</dbReference>
<accession>A0ABQ1JFN8</accession>
<comment type="caution">
    <text evidence="1">The sequence shown here is derived from an EMBL/GenBank/DDBJ whole genome shotgun (WGS) entry which is preliminary data.</text>
</comment>
<dbReference type="PANTHER" id="PTHR33221">
    <property type="entry name" value="WINGED HELIX-TURN-HELIX TRANSCRIPTIONAL REGULATOR, RRF2 FAMILY"/>
    <property type="match status" value="1"/>
</dbReference>
<dbReference type="Gene3D" id="1.10.10.10">
    <property type="entry name" value="Winged helix-like DNA-binding domain superfamily/Winged helix DNA-binding domain"/>
    <property type="match status" value="1"/>
</dbReference>
<dbReference type="InterPro" id="IPR036390">
    <property type="entry name" value="WH_DNA-bd_sf"/>
</dbReference>
<protein>
    <submittedName>
        <fullName evidence="1">Transcriptional regulator</fullName>
    </submittedName>
</protein>
<dbReference type="EMBL" id="BMKF01000001">
    <property type="protein sequence ID" value="GGB67354.1"/>
    <property type="molecule type" value="Genomic_DNA"/>
</dbReference>
<sequence>MIDRRFPTALQMMHSLGLAANNGGTLISSSQLAEWLNANPTLVRKLLKTLGEHGLITSQLGRNGGVCLSRPADEIFLKEIYEASIEDKKLWTPRPNLPQICVVSTNFEEYFETISDRMEDAVLDSLAGISLAQSLSDLLGVHKARCQAGVAANLAFEKAFAS</sequence>
<evidence type="ECO:0000313" key="2">
    <source>
        <dbReference type="Proteomes" id="UP000628854"/>
    </source>
</evidence>
<reference evidence="2" key="1">
    <citation type="journal article" date="2019" name="Int. J. Syst. Evol. Microbiol.">
        <title>The Global Catalogue of Microorganisms (GCM) 10K type strain sequencing project: providing services to taxonomists for standard genome sequencing and annotation.</title>
        <authorList>
            <consortium name="The Broad Institute Genomics Platform"/>
            <consortium name="The Broad Institute Genome Sequencing Center for Infectious Disease"/>
            <person name="Wu L."/>
            <person name="Ma J."/>
        </authorList>
    </citation>
    <scope>NUCLEOTIDE SEQUENCE [LARGE SCALE GENOMIC DNA]</scope>
    <source>
        <strain evidence="2">CGMCC 1.15928</strain>
    </source>
</reference>
<name>A0ABQ1JFN8_9PROT</name>
<keyword evidence="2" id="KW-1185">Reference proteome</keyword>
<dbReference type="PROSITE" id="PS51197">
    <property type="entry name" value="HTH_RRF2_2"/>
    <property type="match status" value="1"/>
</dbReference>
<gene>
    <name evidence="1" type="ORF">GCM10011503_15180</name>
</gene>
<dbReference type="Proteomes" id="UP000628854">
    <property type="component" value="Unassembled WGS sequence"/>
</dbReference>
<dbReference type="InterPro" id="IPR036388">
    <property type="entry name" value="WH-like_DNA-bd_sf"/>
</dbReference>
<dbReference type="InterPro" id="IPR000944">
    <property type="entry name" value="Tscrpt_reg_Rrf2"/>
</dbReference>
<dbReference type="Pfam" id="PF02082">
    <property type="entry name" value="Rrf2"/>
    <property type="match status" value="1"/>
</dbReference>
<dbReference type="InterPro" id="IPR030489">
    <property type="entry name" value="TR_Rrf2-type_CS"/>
</dbReference>
<evidence type="ECO:0000313" key="1">
    <source>
        <dbReference type="EMBL" id="GGB67354.1"/>
    </source>
</evidence>
<organism evidence="1 2">
    <name type="scientific">Henriciella pelagia</name>
    <dbReference type="NCBI Taxonomy" id="1977912"/>
    <lineage>
        <taxon>Bacteria</taxon>
        <taxon>Pseudomonadati</taxon>
        <taxon>Pseudomonadota</taxon>
        <taxon>Alphaproteobacteria</taxon>
        <taxon>Hyphomonadales</taxon>
        <taxon>Hyphomonadaceae</taxon>
        <taxon>Henriciella</taxon>
    </lineage>
</organism>